<evidence type="ECO:0000256" key="3">
    <source>
        <dbReference type="ARBA" id="ARBA00022552"/>
    </source>
</evidence>
<keyword evidence="8 9" id="KW-0694">RNA-binding</keyword>
<comment type="function">
    <text evidence="9">RNA helicase.</text>
</comment>
<dbReference type="GO" id="GO:0006364">
    <property type="term" value="P:rRNA processing"/>
    <property type="evidence" value="ECO:0007669"/>
    <property type="project" value="UniProtKB-KW"/>
</dbReference>
<feature type="region of interest" description="Disordered" evidence="10">
    <location>
        <begin position="1"/>
        <end position="56"/>
    </location>
</feature>
<sequence>MEDDGILLNFSTTPSTPKKPTVKRGNDRGVSKPSVPTTPRATIPVSAPTEEGTEETSEEAAAAATGLAPGTKIRHGRAQIASSLFSSNPLIPTTYQKKSLSTREGASNAPMLDSSTFTGIGIESDLADHLVNKYNVTTPTNVQAKAIPILLGPSSSVKTDHTEDVDVVVQAETGSGKTLTYLLPIVNRLIAASTAPKDVTDPKQQPFGDRMVGTIAIILTPTRELAQQVLGVLTQIVSLPRPKDENMRRLHWIVPGIVIGGDSKAKEKARLRKGVNVLVSTPGRLLDHLENTQSFDISNLKWLVLDEADRLLDLGFEETLKKIMNYIDARTMMGGNEKYRDLLVGKQWPKRRQTILCSATLRDDVKQLAGWSLVKPAFVSGTDAKRDASKLLATDHIDEEDEEMKFTTPNQLKQTYTIVPAKLRLITLLALLRSCFYDKRTRKSMNSKVIVFFSCCDSVDFHYDLFAHAGKPILDEDSDEEDDGEDDEQKIMKKALNDIVGKQEAKKFAKNLTGNNKNFKSNRSDEIASDGKNKKKKAAAVVEEASQISTLLGEKQIFRLHGDLNQQIRSKTFAEFSKAKAGVLFCTDVAARGLDLPNVDRIIQYDVPTDLKDYVHRAGRTARLGKTGEATLFLLPSEMDYLDVLKAQDLFPESITMETILKNIAEQGDDFQTPAQDIQNTMENYILSDESHVMLARKAFWSTCRAYATHPAAEKHIFHVKRLHLGHLAKSFALREAPSNIHEKTKGKKRKDAKNERMPGLKKFEGKDKPTGPYKNIKDPLKRNFDHAGEFAIASAASMTDGPTTKKKKKNPLPARR</sequence>
<dbReference type="GO" id="GO:0003723">
    <property type="term" value="F:RNA binding"/>
    <property type="evidence" value="ECO:0007669"/>
    <property type="project" value="UniProtKB-UniRule"/>
</dbReference>
<keyword evidence="7 9" id="KW-0067">ATP-binding</keyword>
<dbReference type="SMART" id="SM00490">
    <property type="entry name" value="HELICc"/>
    <property type="match status" value="1"/>
</dbReference>
<keyword evidence="6 9" id="KW-0347">Helicase</keyword>
<evidence type="ECO:0000313" key="14">
    <source>
        <dbReference type="Proteomes" id="UP000613177"/>
    </source>
</evidence>
<feature type="compositionally biased region" description="Basic and acidic residues" evidence="10">
    <location>
        <begin position="753"/>
        <end position="781"/>
    </location>
</feature>
<dbReference type="GO" id="GO:0016787">
    <property type="term" value="F:hydrolase activity"/>
    <property type="evidence" value="ECO:0007669"/>
    <property type="project" value="UniProtKB-KW"/>
</dbReference>
<keyword evidence="4 9" id="KW-0547">Nucleotide-binding</keyword>
<keyword evidence="5 9" id="KW-0378">Hydrolase</keyword>
<dbReference type="Gene3D" id="3.40.50.300">
    <property type="entry name" value="P-loop containing nucleotide triphosphate hydrolases"/>
    <property type="match status" value="2"/>
</dbReference>
<dbReference type="AlphaFoldDB" id="A0A8H7SFU6"/>
<feature type="domain" description="Helicase ATP-binding" evidence="11">
    <location>
        <begin position="158"/>
        <end position="379"/>
    </location>
</feature>
<dbReference type="InterPro" id="IPR000629">
    <property type="entry name" value="RNA-helicase_DEAD-box_CS"/>
</dbReference>
<comment type="catalytic activity">
    <reaction evidence="9">
        <text>ATP + H2O = ADP + phosphate + H(+)</text>
        <dbReference type="Rhea" id="RHEA:13065"/>
        <dbReference type="ChEBI" id="CHEBI:15377"/>
        <dbReference type="ChEBI" id="CHEBI:15378"/>
        <dbReference type="ChEBI" id="CHEBI:30616"/>
        <dbReference type="ChEBI" id="CHEBI:43474"/>
        <dbReference type="ChEBI" id="CHEBI:456216"/>
        <dbReference type="EC" id="3.6.4.13"/>
    </reaction>
</comment>
<comment type="caution">
    <text evidence="13">The sequence shown here is derived from an EMBL/GenBank/DDBJ whole genome shotgun (WGS) entry which is preliminary data.</text>
</comment>
<evidence type="ECO:0000313" key="13">
    <source>
        <dbReference type="EMBL" id="KAG2228679.1"/>
    </source>
</evidence>
<feature type="domain" description="Helicase C-terminal" evidence="12">
    <location>
        <begin position="511"/>
        <end position="686"/>
    </location>
</feature>
<feature type="region of interest" description="Disordered" evidence="10">
    <location>
        <begin position="796"/>
        <end position="817"/>
    </location>
</feature>
<dbReference type="GO" id="GO:0005730">
    <property type="term" value="C:nucleolus"/>
    <property type="evidence" value="ECO:0007669"/>
    <property type="project" value="UniProtKB-SubCell"/>
</dbReference>
<dbReference type="GO" id="GO:0005524">
    <property type="term" value="F:ATP binding"/>
    <property type="evidence" value="ECO:0007669"/>
    <property type="project" value="UniProtKB-UniRule"/>
</dbReference>
<feature type="region of interest" description="Disordered" evidence="10">
    <location>
        <begin position="514"/>
        <end position="533"/>
    </location>
</feature>
<accession>A0A8H7SFU6</accession>
<dbReference type="InterPro" id="IPR014001">
    <property type="entry name" value="Helicase_ATP-bd"/>
</dbReference>
<protein>
    <recommendedName>
        <fullName evidence="9">ATP-dependent RNA helicase</fullName>
        <ecNumber evidence="9">3.6.4.13</ecNumber>
    </recommendedName>
</protein>
<dbReference type="Proteomes" id="UP000613177">
    <property type="component" value="Unassembled WGS sequence"/>
</dbReference>
<proteinExistence type="inferred from homology"/>
<dbReference type="InterPro" id="IPR027417">
    <property type="entry name" value="P-loop_NTPase"/>
</dbReference>
<keyword evidence="2" id="KW-0690">Ribosome biogenesis</keyword>
<dbReference type="SMART" id="SM01178">
    <property type="entry name" value="DUF4217"/>
    <property type="match status" value="1"/>
</dbReference>
<dbReference type="GO" id="GO:0003724">
    <property type="term" value="F:RNA helicase activity"/>
    <property type="evidence" value="ECO:0007669"/>
    <property type="project" value="UniProtKB-EC"/>
</dbReference>
<organism evidence="13 14">
    <name type="scientific">Thamnidium elegans</name>
    <dbReference type="NCBI Taxonomy" id="101142"/>
    <lineage>
        <taxon>Eukaryota</taxon>
        <taxon>Fungi</taxon>
        <taxon>Fungi incertae sedis</taxon>
        <taxon>Mucoromycota</taxon>
        <taxon>Mucoromycotina</taxon>
        <taxon>Mucoromycetes</taxon>
        <taxon>Mucorales</taxon>
        <taxon>Mucorineae</taxon>
        <taxon>Mucoraceae</taxon>
        <taxon>Thamnidium</taxon>
    </lineage>
</organism>
<evidence type="ECO:0000256" key="6">
    <source>
        <dbReference type="ARBA" id="ARBA00022806"/>
    </source>
</evidence>
<dbReference type="InterPro" id="IPR001650">
    <property type="entry name" value="Helicase_C-like"/>
</dbReference>
<evidence type="ECO:0000259" key="12">
    <source>
        <dbReference type="PROSITE" id="PS51194"/>
    </source>
</evidence>
<name>A0A8H7SFU6_9FUNG</name>
<dbReference type="PANTHER" id="PTHR24031">
    <property type="entry name" value="RNA HELICASE"/>
    <property type="match status" value="1"/>
</dbReference>
<dbReference type="PROSITE" id="PS51192">
    <property type="entry name" value="HELICASE_ATP_BIND_1"/>
    <property type="match status" value="1"/>
</dbReference>
<dbReference type="EMBL" id="JAEPRE010000382">
    <property type="protein sequence ID" value="KAG2228679.1"/>
    <property type="molecule type" value="Genomic_DNA"/>
</dbReference>
<dbReference type="CDD" id="cd17949">
    <property type="entry name" value="DEADc_DDX31"/>
    <property type="match status" value="1"/>
</dbReference>
<dbReference type="InterPro" id="IPR025313">
    <property type="entry name" value="SPB4-like_CTE"/>
</dbReference>
<dbReference type="Pfam" id="PF00270">
    <property type="entry name" value="DEAD"/>
    <property type="match status" value="1"/>
</dbReference>
<evidence type="ECO:0000256" key="9">
    <source>
        <dbReference type="RuleBase" id="RU365068"/>
    </source>
</evidence>
<gene>
    <name evidence="13" type="ORF">INT48_004822</name>
</gene>
<comment type="subcellular location">
    <subcellularLocation>
        <location evidence="1">Nucleus</location>
        <location evidence="1">Nucleolus</location>
    </subcellularLocation>
</comment>
<dbReference type="EC" id="3.6.4.13" evidence="9"/>
<dbReference type="PROSITE" id="PS00039">
    <property type="entry name" value="DEAD_ATP_HELICASE"/>
    <property type="match status" value="1"/>
</dbReference>
<evidence type="ECO:0000256" key="10">
    <source>
        <dbReference type="SAM" id="MobiDB-lite"/>
    </source>
</evidence>
<reference evidence="13" key="1">
    <citation type="submission" date="2021-01" db="EMBL/GenBank/DDBJ databases">
        <title>Metabolic potential, ecology and presence of endohyphal bacteria is reflected in genomic diversity of Mucoromycotina.</title>
        <authorList>
            <person name="Muszewska A."/>
            <person name="Okrasinska A."/>
            <person name="Steczkiewicz K."/>
            <person name="Drgas O."/>
            <person name="Orlowska M."/>
            <person name="Perlinska-Lenart U."/>
            <person name="Aleksandrzak-Piekarczyk T."/>
            <person name="Szatraj K."/>
            <person name="Zielenkiewicz U."/>
            <person name="Pilsyk S."/>
            <person name="Malc E."/>
            <person name="Mieczkowski P."/>
            <person name="Kruszewska J.S."/>
            <person name="Biernat P."/>
            <person name="Pawlowska J."/>
        </authorList>
    </citation>
    <scope>NUCLEOTIDE SEQUENCE</scope>
    <source>
        <strain evidence="13">WA0000018081</strain>
    </source>
</reference>
<feature type="region of interest" description="Disordered" evidence="10">
    <location>
        <begin position="737"/>
        <end position="781"/>
    </location>
</feature>
<comment type="similarity">
    <text evidence="9">Belongs to the DEAD box helicase family.</text>
</comment>
<keyword evidence="3" id="KW-0698">rRNA processing</keyword>
<evidence type="ECO:0000256" key="5">
    <source>
        <dbReference type="ARBA" id="ARBA00022801"/>
    </source>
</evidence>
<keyword evidence="14" id="KW-1185">Reference proteome</keyword>
<dbReference type="SUPFAM" id="SSF52540">
    <property type="entry name" value="P-loop containing nucleoside triphosphate hydrolases"/>
    <property type="match status" value="1"/>
</dbReference>
<evidence type="ECO:0000256" key="4">
    <source>
        <dbReference type="ARBA" id="ARBA00022741"/>
    </source>
</evidence>
<dbReference type="SMART" id="SM00487">
    <property type="entry name" value="DEXDc"/>
    <property type="match status" value="1"/>
</dbReference>
<evidence type="ECO:0000256" key="7">
    <source>
        <dbReference type="ARBA" id="ARBA00022840"/>
    </source>
</evidence>
<dbReference type="PROSITE" id="PS51194">
    <property type="entry name" value="HELICASE_CTER"/>
    <property type="match status" value="1"/>
</dbReference>
<evidence type="ECO:0000259" key="11">
    <source>
        <dbReference type="PROSITE" id="PS51192"/>
    </source>
</evidence>
<dbReference type="Pfam" id="PF13959">
    <property type="entry name" value="CTE_SPB4"/>
    <property type="match status" value="1"/>
</dbReference>
<dbReference type="Pfam" id="PF00271">
    <property type="entry name" value="Helicase_C"/>
    <property type="match status" value="1"/>
</dbReference>
<feature type="compositionally biased region" description="Basic and acidic residues" evidence="10">
    <location>
        <begin position="522"/>
        <end position="532"/>
    </location>
</feature>
<evidence type="ECO:0000256" key="2">
    <source>
        <dbReference type="ARBA" id="ARBA00022517"/>
    </source>
</evidence>
<comment type="domain">
    <text evidence="9">The Q motif is unique to and characteristic of the DEAD box family of RNA helicases and controls ATP binding and hydrolysis.</text>
</comment>
<feature type="compositionally biased region" description="Basic residues" evidence="10">
    <location>
        <begin position="805"/>
        <end position="817"/>
    </location>
</feature>
<dbReference type="InterPro" id="IPR011545">
    <property type="entry name" value="DEAD/DEAH_box_helicase_dom"/>
</dbReference>
<dbReference type="CDD" id="cd18787">
    <property type="entry name" value="SF2_C_DEAD"/>
    <property type="match status" value="1"/>
</dbReference>
<evidence type="ECO:0000256" key="8">
    <source>
        <dbReference type="ARBA" id="ARBA00022884"/>
    </source>
</evidence>
<evidence type="ECO:0000256" key="1">
    <source>
        <dbReference type="ARBA" id="ARBA00004604"/>
    </source>
</evidence>